<evidence type="ECO:0000313" key="2">
    <source>
        <dbReference type="EMBL" id="KAG5169946.1"/>
    </source>
</evidence>
<name>A0A8H7XY69_PSICU</name>
<dbReference type="PANTHER" id="PTHR45348:SF2">
    <property type="entry name" value="ZINC-TYPE ALCOHOL DEHYDROGENASE-LIKE PROTEIN C2E1P3.01"/>
    <property type="match status" value="1"/>
</dbReference>
<evidence type="ECO:0000259" key="1">
    <source>
        <dbReference type="SMART" id="SM00829"/>
    </source>
</evidence>
<gene>
    <name evidence="2" type="ORF">JR316_004328</name>
</gene>
<dbReference type="InterPro" id="IPR047122">
    <property type="entry name" value="Trans-enoyl_RdTase-like"/>
</dbReference>
<dbReference type="Gene3D" id="3.90.180.10">
    <property type="entry name" value="Medium-chain alcohol dehydrogenases, catalytic domain"/>
    <property type="match status" value="1"/>
</dbReference>
<dbReference type="SMART" id="SM00829">
    <property type="entry name" value="PKS_ER"/>
    <property type="match status" value="1"/>
</dbReference>
<dbReference type="AlphaFoldDB" id="A0A8H7XY69"/>
<dbReference type="InterPro" id="IPR036291">
    <property type="entry name" value="NAD(P)-bd_dom_sf"/>
</dbReference>
<reference evidence="2" key="1">
    <citation type="submission" date="2021-02" db="EMBL/GenBank/DDBJ databases">
        <title>Psilocybe cubensis genome.</title>
        <authorList>
            <person name="Mckernan K.J."/>
            <person name="Crawford S."/>
            <person name="Trippe A."/>
            <person name="Kane L.T."/>
            <person name="Mclaughlin S."/>
        </authorList>
    </citation>
    <scope>NUCLEOTIDE SEQUENCE [LARGE SCALE GENOMIC DNA]</scope>
    <source>
        <strain evidence="2">MGC-MH-2018</strain>
    </source>
</reference>
<dbReference type="InterPro" id="IPR013149">
    <property type="entry name" value="ADH-like_C"/>
</dbReference>
<dbReference type="Pfam" id="PF00107">
    <property type="entry name" value="ADH_zinc_N"/>
    <property type="match status" value="1"/>
</dbReference>
<feature type="domain" description="Enoyl reductase (ER)" evidence="1">
    <location>
        <begin position="15"/>
        <end position="342"/>
    </location>
</feature>
<dbReference type="GO" id="GO:0016651">
    <property type="term" value="F:oxidoreductase activity, acting on NAD(P)H"/>
    <property type="evidence" value="ECO:0007669"/>
    <property type="project" value="InterPro"/>
</dbReference>
<dbReference type="CDD" id="cd08249">
    <property type="entry name" value="enoyl_reductase_like"/>
    <property type="match status" value="1"/>
</dbReference>
<dbReference type="SUPFAM" id="SSF51735">
    <property type="entry name" value="NAD(P)-binding Rossmann-fold domains"/>
    <property type="match status" value="1"/>
</dbReference>
<dbReference type="InterPro" id="IPR013154">
    <property type="entry name" value="ADH-like_N"/>
</dbReference>
<dbReference type="EMBL" id="JAFIQS010000004">
    <property type="protein sequence ID" value="KAG5169946.1"/>
    <property type="molecule type" value="Genomic_DNA"/>
</dbReference>
<dbReference type="Gene3D" id="3.40.50.720">
    <property type="entry name" value="NAD(P)-binding Rossmann-like Domain"/>
    <property type="match status" value="1"/>
</dbReference>
<dbReference type="OrthoDB" id="3233595at2759"/>
<dbReference type="Pfam" id="PF08240">
    <property type="entry name" value="ADH_N"/>
    <property type="match status" value="1"/>
</dbReference>
<accession>A0A8H7XY69</accession>
<dbReference type="PANTHER" id="PTHR45348">
    <property type="entry name" value="HYPOTHETICAL OXIDOREDUCTASE (EUROFUNG)"/>
    <property type="match status" value="1"/>
</dbReference>
<protein>
    <recommendedName>
        <fullName evidence="1">Enoyl reductase (ER) domain-containing protein</fullName>
    </recommendedName>
</protein>
<organism evidence="2">
    <name type="scientific">Psilocybe cubensis</name>
    <name type="common">Psychedelic mushroom</name>
    <name type="synonym">Stropharia cubensis</name>
    <dbReference type="NCBI Taxonomy" id="181762"/>
    <lineage>
        <taxon>Eukaryota</taxon>
        <taxon>Fungi</taxon>
        <taxon>Dikarya</taxon>
        <taxon>Basidiomycota</taxon>
        <taxon>Agaricomycotina</taxon>
        <taxon>Agaricomycetes</taxon>
        <taxon>Agaricomycetidae</taxon>
        <taxon>Agaricales</taxon>
        <taxon>Agaricineae</taxon>
        <taxon>Strophariaceae</taxon>
        <taxon>Psilocybe</taxon>
    </lineage>
</organism>
<proteinExistence type="predicted"/>
<dbReference type="SUPFAM" id="SSF50129">
    <property type="entry name" value="GroES-like"/>
    <property type="match status" value="1"/>
</dbReference>
<dbReference type="InterPro" id="IPR020843">
    <property type="entry name" value="ER"/>
</dbReference>
<dbReference type="InterPro" id="IPR011032">
    <property type="entry name" value="GroES-like_sf"/>
</dbReference>
<sequence>MPVTHKAALYKEKFGPFVVEEVQTYKPGPGEILIKIHATSLNPVDWKIHKTGVFGVWLENYPAIVGTDIAGDVEEVGEGVSEFKRGDKVFCQGKLENDGSSFQQYTVALAATAARIPHNLSYDEVAALPVVLSCSWVALYNKVPHGLGITPPTTKKTQGLYAGTPILILGGATSVGQLAIQFAKLSGFSPIIATASLKHSDHLKSLGATHVLDRSLPTETLVEQSRQITDKPIKYVFDTVSAESTQKTGIAILATGGNMAVVLPPAVEVPEGKNIIVAIGLLRFPSNIELLENLYHDTITGILEQGLIKPNKIEVLPNGLEGIAEGMARMEADTISGLKLVAHPQETA</sequence>
<comment type="caution">
    <text evidence="2">The sequence shown here is derived from an EMBL/GenBank/DDBJ whole genome shotgun (WGS) entry which is preliminary data.</text>
</comment>